<dbReference type="GeneID" id="94428915"/>
<feature type="region of interest" description="Disordered" evidence="1">
    <location>
        <begin position="670"/>
        <end position="701"/>
    </location>
</feature>
<keyword evidence="3" id="KW-1185">Reference proteome</keyword>
<feature type="compositionally biased region" description="Low complexity" evidence="1">
    <location>
        <begin position="816"/>
        <end position="827"/>
    </location>
</feature>
<name>A0A2C6KUW8_9APIC</name>
<evidence type="ECO:0000313" key="3">
    <source>
        <dbReference type="Proteomes" id="UP000221165"/>
    </source>
</evidence>
<dbReference type="RefSeq" id="XP_067922326.1">
    <property type="nucleotide sequence ID" value="XM_068065704.1"/>
</dbReference>
<accession>A0A2C6KUW8</accession>
<gene>
    <name evidence="2" type="ORF">CSUI_005529</name>
</gene>
<protein>
    <submittedName>
        <fullName evidence="2">Uncharacterized protein</fullName>
    </submittedName>
</protein>
<proteinExistence type="predicted"/>
<organism evidence="2 3">
    <name type="scientific">Cystoisospora suis</name>
    <dbReference type="NCBI Taxonomy" id="483139"/>
    <lineage>
        <taxon>Eukaryota</taxon>
        <taxon>Sar</taxon>
        <taxon>Alveolata</taxon>
        <taxon>Apicomplexa</taxon>
        <taxon>Conoidasida</taxon>
        <taxon>Coccidia</taxon>
        <taxon>Eucoccidiorida</taxon>
        <taxon>Eimeriorina</taxon>
        <taxon>Sarcocystidae</taxon>
        <taxon>Cystoisospora</taxon>
    </lineage>
</organism>
<evidence type="ECO:0000256" key="1">
    <source>
        <dbReference type="SAM" id="MobiDB-lite"/>
    </source>
</evidence>
<sequence>MLVSRAWRLREVHEIQQRWCKKQPSLLRPPSLVKTRLPLHLPLQGRVGCRRVRWLPRPNSVLRLPAISVFLFIMRSYSLGTLLGCLLAPSLALLTSCMEFYLPYSRHDPLTQLARERQSIRREAARAPAWPPHEKFASLGEKLAHLRQNAQARQAALPSSPSGADGVAANPVYDPYNEMYGLESPLITHGHAQSQMNVAIPAIPGHYGERRSLPTSAFWLQSSTGRVTAALRSRLENLAQGLGSSQNEYKNPLDLLIEEFLVFVRSISRLVAMCQSSRTAALLPSSMFTSAAENSIIDSSTAERQANHVVSAARPVLRDAANLLNLLYKGPSESVLKEHVKQFAEKLQSLRDAAQNFRMQMQAIRGRVRSMLADCPILVKTMGKRNAVQDLWMKIMARINSIAKYVALAGEKLPSLLFVLLPAVHGSVQPESTEDFRLTDKVVDLSDLIDTIQSRANSSKSYNERLQKAISQLSISAMESNAGTVNLVNGEGPYGVLSRTGYFGDSLAGAGPMTMVAGRGGMQSGAGIFGASMGVLGSTAIGGMRGVPPFVSSVAGGIQGSAPGPAEYPLPGFGLRELQFSGQHGVGAPPQSLRPLLPDEAHSPTVGDTSEKPFTAKVTDVAPAVTTRAADEAFSSLGLVGLQAPKDHDKSLSLESLDIPSLSLGGSATSLRTGESLAKPDVPQETTSSAIARTDGGVPHPLGFMEPRGFPRLGENIAAPPRSGAIDSPVNDGALPAEAGNGVPSEKETVTSYASALQDRVSVPPGEFPVAQPAVSLLPEGVSLTDLLTRSPLTDSELPGAATEKVDISTSGGDGPVSPGAGSVSSDTSVQGVGLEEEDVSNDRELATLSL</sequence>
<feature type="region of interest" description="Disordered" evidence="1">
    <location>
        <begin position="792"/>
        <end position="851"/>
    </location>
</feature>
<comment type="caution">
    <text evidence="2">The sequence shown here is derived from an EMBL/GenBank/DDBJ whole genome shotgun (WGS) entry which is preliminary data.</text>
</comment>
<dbReference type="VEuPathDB" id="ToxoDB:CSUI_005529"/>
<dbReference type="AlphaFoldDB" id="A0A2C6KUW8"/>
<reference evidence="2 3" key="1">
    <citation type="journal article" date="2017" name="Int. J. Parasitol.">
        <title>The genome of the protozoan parasite Cystoisospora suis and a reverse vaccinology approach to identify vaccine candidates.</title>
        <authorList>
            <person name="Palmieri N."/>
            <person name="Shrestha A."/>
            <person name="Ruttkowski B."/>
            <person name="Beck T."/>
            <person name="Vogl C."/>
            <person name="Tomley F."/>
            <person name="Blake D.P."/>
            <person name="Joachim A."/>
        </authorList>
    </citation>
    <scope>NUCLEOTIDE SEQUENCE [LARGE SCALE GENOMIC DNA]</scope>
    <source>
        <strain evidence="2 3">Wien I</strain>
    </source>
</reference>
<dbReference type="Proteomes" id="UP000221165">
    <property type="component" value="Unassembled WGS sequence"/>
</dbReference>
<feature type="compositionally biased region" description="Basic and acidic residues" evidence="1">
    <location>
        <begin position="841"/>
        <end position="851"/>
    </location>
</feature>
<dbReference type="EMBL" id="MIGC01002670">
    <property type="protein sequence ID" value="PHJ20639.1"/>
    <property type="molecule type" value="Genomic_DNA"/>
</dbReference>
<evidence type="ECO:0000313" key="2">
    <source>
        <dbReference type="EMBL" id="PHJ20639.1"/>
    </source>
</evidence>
<dbReference type="OrthoDB" id="333846at2759"/>